<evidence type="ECO:0000256" key="1">
    <source>
        <dbReference type="ARBA" id="ARBA00000316"/>
    </source>
</evidence>
<dbReference type="OrthoDB" id="9813814at2"/>
<accession>A0A0G2ZA07</accession>
<dbReference type="InterPro" id="IPR020622">
    <property type="entry name" value="Ala_racemase_pyridoxalP-BS"/>
</dbReference>
<dbReference type="Gene3D" id="3.20.20.10">
    <property type="entry name" value="Alanine racemase"/>
    <property type="match status" value="1"/>
</dbReference>
<feature type="active site" description="Proton acceptor; specific for L-alanine" evidence="5">
    <location>
        <position position="258"/>
    </location>
</feature>
<reference evidence="9 10" key="1">
    <citation type="submission" date="2015-04" db="EMBL/GenBank/DDBJ databases">
        <title>Complete Genome Sequence of Kosmotoga pacifica SLHLJ1.</title>
        <authorList>
            <person name="Jiang L.J."/>
            <person name="Shao Z.Z."/>
            <person name="Jebbar M."/>
        </authorList>
    </citation>
    <scope>NUCLEOTIDE SEQUENCE [LARGE SCALE GENOMIC DNA]</scope>
    <source>
        <strain evidence="9 10">SLHLJ1</strain>
    </source>
</reference>
<feature type="domain" description="Alanine racemase C-terminal" evidence="8">
    <location>
        <begin position="237"/>
        <end position="366"/>
    </location>
</feature>
<proteinExistence type="inferred from homology"/>
<dbReference type="PRINTS" id="PR00992">
    <property type="entry name" value="ALARACEMASE"/>
</dbReference>
<gene>
    <name evidence="9" type="ORF">IX53_02840</name>
</gene>
<feature type="binding site" evidence="5 7">
    <location>
        <position position="131"/>
    </location>
    <ligand>
        <name>substrate</name>
    </ligand>
</feature>
<keyword evidence="3 5" id="KW-0663">Pyridoxal phosphate</keyword>
<dbReference type="PROSITE" id="PS00395">
    <property type="entry name" value="ALANINE_RACEMASE"/>
    <property type="match status" value="1"/>
</dbReference>
<dbReference type="CDD" id="cd00430">
    <property type="entry name" value="PLPDE_III_AR"/>
    <property type="match status" value="1"/>
</dbReference>
<evidence type="ECO:0000256" key="4">
    <source>
        <dbReference type="ARBA" id="ARBA00023235"/>
    </source>
</evidence>
<name>A0A0G2ZA07_9BACT</name>
<dbReference type="InterPro" id="IPR011079">
    <property type="entry name" value="Ala_racemase_C"/>
</dbReference>
<feature type="modified residue" description="N6-(pyridoxal phosphate)lysine" evidence="5 6">
    <location>
        <position position="36"/>
    </location>
</feature>
<dbReference type="GO" id="GO:0030170">
    <property type="term" value="F:pyridoxal phosphate binding"/>
    <property type="evidence" value="ECO:0007669"/>
    <property type="project" value="UniProtKB-UniRule"/>
</dbReference>
<dbReference type="InterPro" id="IPR009006">
    <property type="entry name" value="Ala_racemase/Decarboxylase_C"/>
</dbReference>
<organism evidence="9 10">
    <name type="scientific">Kosmotoga pacifica</name>
    <dbReference type="NCBI Taxonomy" id="1330330"/>
    <lineage>
        <taxon>Bacteria</taxon>
        <taxon>Thermotogati</taxon>
        <taxon>Thermotogota</taxon>
        <taxon>Thermotogae</taxon>
        <taxon>Kosmotogales</taxon>
        <taxon>Kosmotogaceae</taxon>
        <taxon>Kosmotoga</taxon>
    </lineage>
</organism>
<dbReference type="Gene3D" id="2.40.37.10">
    <property type="entry name" value="Lyase, Ornithine Decarboxylase, Chain A, domain 1"/>
    <property type="match status" value="1"/>
</dbReference>
<keyword evidence="10" id="KW-1185">Reference proteome</keyword>
<dbReference type="FunFam" id="2.40.37.10:FF:000006">
    <property type="entry name" value="Alanine racemase"/>
    <property type="match status" value="1"/>
</dbReference>
<dbReference type="UniPathway" id="UPA00042">
    <property type="reaction ID" value="UER00497"/>
</dbReference>
<comment type="function">
    <text evidence="5">Catalyzes the interconversion of L-alanine and D-alanine. May also act on other amino acids.</text>
</comment>
<feature type="active site" description="Proton acceptor; specific for D-alanine" evidence="5">
    <location>
        <position position="36"/>
    </location>
</feature>
<dbReference type="GO" id="GO:0008784">
    <property type="term" value="F:alanine racemase activity"/>
    <property type="evidence" value="ECO:0007669"/>
    <property type="project" value="UniProtKB-UniRule"/>
</dbReference>
<dbReference type="EMBL" id="CP011232">
    <property type="protein sequence ID" value="AKI96931.1"/>
    <property type="molecule type" value="Genomic_DNA"/>
</dbReference>
<evidence type="ECO:0000313" key="10">
    <source>
        <dbReference type="Proteomes" id="UP000035159"/>
    </source>
</evidence>
<dbReference type="PANTHER" id="PTHR30511:SF0">
    <property type="entry name" value="ALANINE RACEMASE, CATABOLIC-RELATED"/>
    <property type="match status" value="1"/>
</dbReference>
<evidence type="ECO:0000313" key="9">
    <source>
        <dbReference type="EMBL" id="AKI96931.1"/>
    </source>
</evidence>
<dbReference type="InterPro" id="IPR029066">
    <property type="entry name" value="PLP-binding_barrel"/>
</dbReference>
<evidence type="ECO:0000256" key="2">
    <source>
        <dbReference type="ARBA" id="ARBA00001933"/>
    </source>
</evidence>
<dbReference type="EC" id="5.1.1.1" evidence="5"/>
<dbReference type="InterPro" id="IPR001608">
    <property type="entry name" value="Ala_racemase_N"/>
</dbReference>
<evidence type="ECO:0000259" key="8">
    <source>
        <dbReference type="SMART" id="SM01005"/>
    </source>
</evidence>
<dbReference type="PATRIC" id="fig|1330330.3.peg.571"/>
<dbReference type="Proteomes" id="UP000035159">
    <property type="component" value="Chromosome"/>
</dbReference>
<dbReference type="SUPFAM" id="SSF50621">
    <property type="entry name" value="Alanine racemase C-terminal domain-like"/>
    <property type="match status" value="1"/>
</dbReference>
<sequence>MLSRRTFLEIDLTAYINNLMFFSRKLSPTKVMAVVKSNAYGHGAIELSRVAIENGINKLAVAFVEEALELREAGVKIPIIVFNYFDPEYSKEVLANDLTITIYSEQQFKRIKERVPEGLKVHLNVDTGMRRLGPDVESALKLAKDIVDSGYFLEGVYTHFAVADERDESFSLRQLRDFRRFLESIRKIGITIPIIHVANSAGALRFNCSEFDYARIGIASYGLQPSEAFQINELEPVLSWKSVVSYVKKLKKGDSISYGRTFIARKEMTVATVPVGYGDGYNRKLSNRGEVLIGGKRCKILGRVCMDQFVVDVSHLSKKPKIGDEVVLIGKQGEERITVEEIAKLIDTINYEVTCTITSRVPRIYRRRENSR</sequence>
<dbReference type="FunFam" id="3.20.20.10:FF:000002">
    <property type="entry name" value="Alanine racemase"/>
    <property type="match status" value="1"/>
</dbReference>
<dbReference type="NCBIfam" id="TIGR00492">
    <property type="entry name" value="alr"/>
    <property type="match status" value="1"/>
</dbReference>
<feature type="binding site" evidence="5 7">
    <location>
        <position position="306"/>
    </location>
    <ligand>
        <name>substrate</name>
    </ligand>
</feature>
<comment type="similarity">
    <text evidence="5">Belongs to the alanine racemase family.</text>
</comment>
<dbReference type="PANTHER" id="PTHR30511">
    <property type="entry name" value="ALANINE RACEMASE"/>
    <property type="match status" value="1"/>
</dbReference>
<comment type="catalytic activity">
    <reaction evidence="1 5">
        <text>L-alanine = D-alanine</text>
        <dbReference type="Rhea" id="RHEA:20249"/>
        <dbReference type="ChEBI" id="CHEBI:57416"/>
        <dbReference type="ChEBI" id="CHEBI:57972"/>
        <dbReference type="EC" id="5.1.1.1"/>
    </reaction>
</comment>
<dbReference type="Pfam" id="PF01168">
    <property type="entry name" value="Ala_racemase_N"/>
    <property type="match status" value="1"/>
</dbReference>
<dbReference type="AlphaFoldDB" id="A0A0G2ZA07"/>
<dbReference type="SMART" id="SM01005">
    <property type="entry name" value="Ala_racemase_C"/>
    <property type="match status" value="1"/>
</dbReference>
<dbReference type="STRING" id="1330330.IX53_02840"/>
<keyword evidence="4 5" id="KW-0413">Isomerase</keyword>
<evidence type="ECO:0000256" key="5">
    <source>
        <dbReference type="HAMAP-Rule" id="MF_01201"/>
    </source>
</evidence>
<dbReference type="GO" id="GO:0005829">
    <property type="term" value="C:cytosol"/>
    <property type="evidence" value="ECO:0007669"/>
    <property type="project" value="TreeGrafter"/>
</dbReference>
<dbReference type="HAMAP" id="MF_01201">
    <property type="entry name" value="Ala_racemase"/>
    <property type="match status" value="1"/>
</dbReference>
<protein>
    <recommendedName>
        <fullName evidence="5">Alanine racemase</fullName>
        <ecNumber evidence="5">5.1.1.1</ecNumber>
    </recommendedName>
</protein>
<dbReference type="GO" id="GO:0030632">
    <property type="term" value="P:D-alanine biosynthetic process"/>
    <property type="evidence" value="ECO:0007669"/>
    <property type="project" value="UniProtKB-UniRule"/>
</dbReference>
<dbReference type="KEGG" id="kpf:IX53_02840"/>
<evidence type="ECO:0000256" key="6">
    <source>
        <dbReference type="PIRSR" id="PIRSR600821-50"/>
    </source>
</evidence>
<dbReference type="Pfam" id="PF00842">
    <property type="entry name" value="Ala_racemase_C"/>
    <property type="match status" value="1"/>
</dbReference>
<comment type="pathway">
    <text evidence="5">Amino-acid biosynthesis; D-alanine biosynthesis; D-alanine from L-alanine: step 1/1.</text>
</comment>
<comment type="cofactor">
    <cofactor evidence="2 5 6">
        <name>pyridoxal 5'-phosphate</name>
        <dbReference type="ChEBI" id="CHEBI:597326"/>
    </cofactor>
</comment>
<evidence type="ECO:0000256" key="3">
    <source>
        <dbReference type="ARBA" id="ARBA00022898"/>
    </source>
</evidence>
<evidence type="ECO:0000256" key="7">
    <source>
        <dbReference type="PIRSR" id="PIRSR600821-52"/>
    </source>
</evidence>
<dbReference type="InterPro" id="IPR000821">
    <property type="entry name" value="Ala_racemase"/>
</dbReference>
<dbReference type="RefSeq" id="WP_047754066.1">
    <property type="nucleotide sequence ID" value="NZ_CAJUHA010000019.1"/>
</dbReference>
<dbReference type="SUPFAM" id="SSF51419">
    <property type="entry name" value="PLP-binding barrel"/>
    <property type="match status" value="1"/>
</dbReference>